<protein>
    <submittedName>
        <fullName evidence="3">Uncharacterized protein</fullName>
    </submittedName>
</protein>
<accession>A0A1H3EC21</accession>
<dbReference type="EMBL" id="FNNE01000021">
    <property type="protein sequence ID" value="SDX76205.1"/>
    <property type="molecule type" value="Genomic_DNA"/>
</dbReference>
<name>A0A1H3EC21_9GAMM</name>
<reference evidence="3 4" key="1">
    <citation type="submission" date="2016-10" db="EMBL/GenBank/DDBJ databases">
        <authorList>
            <person name="de Groot N.N."/>
        </authorList>
    </citation>
    <scope>NUCLEOTIDE SEQUENCE [LARGE SCALE GENOMIC DNA]</scope>
    <source>
        <strain evidence="3 4">CGMCC 1.7059</strain>
    </source>
</reference>
<evidence type="ECO:0000256" key="1">
    <source>
        <dbReference type="SAM" id="MobiDB-lite"/>
    </source>
</evidence>
<keyword evidence="2" id="KW-0812">Transmembrane</keyword>
<dbReference type="AlphaFoldDB" id="A0A1H3EC21"/>
<feature type="non-terminal residue" evidence="3">
    <location>
        <position position="151"/>
    </location>
</feature>
<evidence type="ECO:0000313" key="4">
    <source>
        <dbReference type="Proteomes" id="UP000199675"/>
    </source>
</evidence>
<evidence type="ECO:0000313" key="3">
    <source>
        <dbReference type="EMBL" id="SDX76205.1"/>
    </source>
</evidence>
<feature type="region of interest" description="Disordered" evidence="1">
    <location>
        <begin position="1"/>
        <end position="50"/>
    </location>
</feature>
<keyword evidence="4" id="KW-1185">Reference proteome</keyword>
<dbReference type="Proteomes" id="UP000199675">
    <property type="component" value="Unassembled WGS sequence"/>
</dbReference>
<organism evidence="3 4">
    <name type="scientific">Marinobacter mobilis</name>
    <dbReference type="NCBI Taxonomy" id="488533"/>
    <lineage>
        <taxon>Bacteria</taxon>
        <taxon>Pseudomonadati</taxon>
        <taxon>Pseudomonadota</taxon>
        <taxon>Gammaproteobacteria</taxon>
        <taxon>Pseudomonadales</taxon>
        <taxon>Marinobacteraceae</taxon>
        <taxon>Marinobacter</taxon>
    </lineage>
</organism>
<feature type="compositionally biased region" description="Polar residues" evidence="1">
    <location>
        <begin position="37"/>
        <end position="50"/>
    </location>
</feature>
<sequence length="151" mass="16576">MDVCSKGADRRRGAPNPTVGGYVGGNYGPTAYRPESIPSQQDQQVDANRSTLGRAGSIRLPWGNSQDVVPASILSRVPPKSLRRIEREGDLLAGVGYQGRMDHECIRHARMAFRVIAVDFIGIFSKFAFFTLGPLSIVVSLLLYFYFGNDP</sequence>
<gene>
    <name evidence="3" type="ORF">SAMN04487960_1215</name>
</gene>
<keyword evidence="2" id="KW-1133">Transmembrane helix</keyword>
<proteinExistence type="predicted"/>
<keyword evidence="2" id="KW-0472">Membrane</keyword>
<feature type="transmembrane region" description="Helical" evidence="2">
    <location>
        <begin position="116"/>
        <end position="147"/>
    </location>
</feature>
<evidence type="ECO:0000256" key="2">
    <source>
        <dbReference type="SAM" id="Phobius"/>
    </source>
</evidence>